<keyword evidence="11" id="KW-1185">Reference proteome</keyword>
<dbReference type="GO" id="GO:0005737">
    <property type="term" value="C:cytoplasm"/>
    <property type="evidence" value="ECO:0007669"/>
    <property type="project" value="TreeGrafter"/>
</dbReference>
<dbReference type="PROSITE" id="PS51144">
    <property type="entry name" value="ALPHA_CA_2"/>
    <property type="match status" value="2"/>
</dbReference>
<sequence length="465" mass="52256">MSSKAVSELGPSTFYGCEITHFVHQYIESPEQNGRINQQQKSTAYKPQHPEKSKQKAIFDSKQVRRPSGSKEELNNWGYGPDNGPEKWTQHCQTGQRQSPINIRARDVDLAMLDALNFNNYEKAGRVVIKNTGHGVQVEGFTNWNASERPFIVGGGLDGKYLLAQFHYHWSTSHHNGSEHTMGGLHYPVEVHFVHTKEGYSANQITSEPDGLAVVGIFLNVGTDGRALATLTSGLDQVVNYGDSTQIFDYAPRVNLPGDTENFYRYEGSLTTPGCNEAVIWTVMAEPISITKTQLKILQAVEINEDPHTGFNNRPTQPLNGRRILYRSPSLKKESISPRENKQKAIFDSKQVRRPSGSKEDLNNWGYGPDNGPEKWTQHCQTGQRQSPINIRARDVDLAMLDALNFNNYEKAAIGGVARLTESGWSMVKWDLFKNHEAAVESARRGARIRPIQEISGIQIQNFFW</sequence>
<dbReference type="EC" id="4.2.1.1" evidence="3 8"/>
<feature type="compositionally biased region" description="Basic and acidic residues" evidence="9">
    <location>
        <begin position="48"/>
        <end position="74"/>
    </location>
</feature>
<feature type="compositionally biased region" description="Basic and acidic residues" evidence="9">
    <location>
        <begin position="331"/>
        <end position="362"/>
    </location>
</feature>
<protein>
    <recommendedName>
        <fullName evidence="3 8">Carbonic anhydrase</fullName>
        <ecNumber evidence="3 8">4.2.1.1</ecNumber>
    </recommendedName>
</protein>
<dbReference type="Proteomes" id="UP000887574">
    <property type="component" value="Unplaced"/>
</dbReference>
<evidence type="ECO:0000256" key="5">
    <source>
        <dbReference type="ARBA" id="ARBA00022833"/>
    </source>
</evidence>
<name>A0A915E2P8_9BILA</name>
<dbReference type="SMART" id="SM01057">
    <property type="entry name" value="Carb_anhydrase"/>
    <property type="match status" value="1"/>
</dbReference>
<dbReference type="PANTHER" id="PTHR18952:SF141">
    <property type="entry name" value="CARBONIC ANHYDRASE"/>
    <property type="match status" value="1"/>
</dbReference>
<organism evidence="11 12">
    <name type="scientific">Ditylenchus dipsaci</name>
    <dbReference type="NCBI Taxonomy" id="166011"/>
    <lineage>
        <taxon>Eukaryota</taxon>
        <taxon>Metazoa</taxon>
        <taxon>Ecdysozoa</taxon>
        <taxon>Nematoda</taxon>
        <taxon>Chromadorea</taxon>
        <taxon>Rhabditida</taxon>
        <taxon>Tylenchina</taxon>
        <taxon>Tylenchomorpha</taxon>
        <taxon>Sphaerularioidea</taxon>
        <taxon>Anguinidae</taxon>
        <taxon>Anguininae</taxon>
        <taxon>Ditylenchus</taxon>
    </lineage>
</organism>
<feature type="domain" description="Alpha-carbonic anhydrase" evidence="10">
    <location>
        <begin position="75"/>
        <end position="328"/>
    </location>
</feature>
<evidence type="ECO:0000313" key="11">
    <source>
        <dbReference type="Proteomes" id="UP000887574"/>
    </source>
</evidence>
<dbReference type="GO" id="GO:0004089">
    <property type="term" value="F:carbonate dehydratase activity"/>
    <property type="evidence" value="ECO:0007669"/>
    <property type="project" value="UniProtKB-UniRule"/>
</dbReference>
<accession>A0A915E2P8</accession>
<dbReference type="InterPro" id="IPR023561">
    <property type="entry name" value="Carbonic_anhydrase_a-class"/>
</dbReference>
<evidence type="ECO:0000256" key="7">
    <source>
        <dbReference type="ARBA" id="ARBA00048348"/>
    </source>
</evidence>
<keyword evidence="5 8" id="KW-0862">Zinc</keyword>
<dbReference type="CDD" id="cd00326">
    <property type="entry name" value="alpha_CA"/>
    <property type="match status" value="1"/>
</dbReference>
<dbReference type="InterPro" id="IPR018338">
    <property type="entry name" value="Carbonic_anhydrase_a-class_CS"/>
</dbReference>
<dbReference type="PANTHER" id="PTHR18952">
    <property type="entry name" value="CARBONIC ANHYDRASE"/>
    <property type="match status" value="1"/>
</dbReference>
<evidence type="ECO:0000313" key="12">
    <source>
        <dbReference type="WBParaSite" id="jg25561"/>
    </source>
</evidence>
<comment type="catalytic activity">
    <reaction evidence="7 8">
        <text>hydrogencarbonate + H(+) = CO2 + H2O</text>
        <dbReference type="Rhea" id="RHEA:10748"/>
        <dbReference type="ChEBI" id="CHEBI:15377"/>
        <dbReference type="ChEBI" id="CHEBI:15378"/>
        <dbReference type="ChEBI" id="CHEBI:16526"/>
        <dbReference type="ChEBI" id="CHEBI:17544"/>
        <dbReference type="EC" id="4.2.1.1"/>
    </reaction>
</comment>
<feature type="domain" description="Alpha-carbonic anhydrase" evidence="10">
    <location>
        <begin position="363"/>
        <end position="465"/>
    </location>
</feature>
<feature type="region of interest" description="Disordered" evidence="9">
    <location>
        <begin position="34"/>
        <end position="78"/>
    </location>
</feature>
<feature type="region of interest" description="Disordered" evidence="9">
    <location>
        <begin position="330"/>
        <end position="364"/>
    </location>
</feature>
<dbReference type="AlphaFoldDB" id="A0A915E2P8"/>
<comment type="similarity">
    <text evidence="2 8">Belongs to the alpha-carbonic anhydrase family.</text>
</comment>
<dbReference type="Gene3D" id="3.10.200.10">
    <property type="entry name" value="Alpha carbonic anhydrase"/>
    <property type="match status" value="2"/>
</dbReference>
<dbReference type="InterPro" id="IPR001148">
    <property type="entry name" value="CA_dom"/>
</dbReference>
<dbReference type="InterPro" id="IPR036398">
    <property type="entry name" value="CA_dom_sf"/>
</dbReference>
<evidence type="ECO:0000256" key="3">
    <source>
        <dbReference type="ARBA" id="ARBA00012925"/>
    </source>
</evidence>
<evidence type="ECO:0000256" key="2">
    <source>
        <dbReference type="ARBA" id="ARBA00010718"/>
    </source>
</evidence>
<reference evidence="12" key="1">
    <citation type="submission" date="2022-11" db="UniProtKB">
        <authorList>
            <consortium name="WormBaseParasite"/>
        </authorList>
    </citation>
    <scope>IDENTIFICATION</scope>
</reference>
<evidence type="ECO:0000256" key="8">
    <source>
        <dbReference type="RuleBase" id="RU367011"/>
    </source>
</evidence>
<dbReference type="WBParaSite" id="jg25561">
    <property type="protein sequence ID" value="jg25561"/>
    <property type="gene ID" value="jg25561"/>
</dbReference>
<evidence type="ECO:0000256" key="1">
    <source>
        <dbReference type="ARBA" id="ARBA00001947"/>
    </source>
</evidence>
<dbReference type="PROSITE" id="PS00162">
    <property type="entry name" value="ALPHA_CA_1"/>
    <property type="match status" value="1"/>
</dbReference>
<dbReference type="Pfam" id="PF00194">
    <property type="entry name" value="Carb_anhydrase"/>
    <property type="match status" value="1"/>
</dbReference>
<keyword evidence="6 8" id="KW-0456">Lyase</keyword>
<dbReference type="SUPFAM" id="SSF51069">
    <property type="entry name" value="Carbonic anhydrase"/>
    <property type="match status" value="2"/>
</dbReference>
<dbReference type="GO" id="GO:0008270">
    <property type="term" value="F:zinc ion binding"/>
    <property type="evidence" value="ECO:0007669"/>
    <property type="project" value="UniProtKB-UniRule"/>
</dbReference>
<comment type="function">
    <text evidence="8">Reversible hydration of carbon dioxide.</text>
</comment>
<evidence type="ECO:0000259" key="10">
    <source>
        <dbReference type="PROSITE" id="PS51144"/>
    </source>
</evidence>
<feature type="compositionally biased region" description="Polar residues" evidence="9">
    <location>
        <begin position="34"/>
        <end position="45"/>
    </location>
</feature>
<evidence type="ECO:0000256" key="6">
    <source>
        <dbReference type="ARBA" id="ARBA00023239"/>
    </source>
</evidence>
<keyword evidence="4 8" id="KW-0479">Metal-binding</keyword>
<proteinExistence type="inferred from homology"/>
<evidence type="ECO:0000256" key="4">
    <source>
        <dbReference type="ARBA" id="ARBA00022723"/>
    </source>
</evidence>
<comment type="cofactor">
    <cofactor evidence="1 8">
        <name>Zn(2+)</name>
        <dbReference type="ChEBI" id="CHEBI:29105"/>
    </cofactor>
</comment>
<evidence type="ECO:0000256" key="9">
    <source>
        <dbReference type="SAM" id="MobiDB-lite"/>
    </source>
</evidence>